<proteinExistence type="predicted"/>
<reference evidence="1" key="1">
    <citation type="journal article" date="2020" name="Int. J. Syst. Evol. Microbiol.">
        <title>Aquipluma nitroreducens gen. nov. sp. nov., a novel facultatively anaerobic bacterium isolated from a freshwater lake.</title>
        <authorList>
            <person name="Watanabe M."/>
            <person name="Kojima H."/>
            <person name="Fukui M."/>
        </authorList>
    </citation>
    <scope>NUCLEOTIDE SEQUENCE</scope>
    <source>
        <strain evidence="1">MeG22</strain>
    </source>
</reference>
<dbReference type="AlphaFoldDB" id="A0A5K7S5Z0"/>
<sequence length="240" mass="26624">MKQISIILLCLSTIVLTNCSAPKNIIRLKPQSEKTSWFYGQEFTGDSVFGIIAKVAFDEVDQPWYKFDVEITNRSNMDYLVDPAQIFMVPMNGKNEPLTGDTIFAVNPEAKIMELDRSLSVNSSNQKNALGLSLLAAGIDIATGIAVMSDDNPKNDNLRTDLLPLAIASGADNKFEALDLNELRDTWKSTTLRKTTLEKGFAIHGKVLIPVSPNASYIQLNIPVDNDLIRINFMQVKFIP</sequence>
<organism evidence="1 2">
    <name type="scientific">Aquipluma nitroreducens</name>
    <dbReference type="NCBI Taxonomy" id="2010828"/>
    <lineage>
        <taxon>Bacteria</taxon>
        <taxon>Pseudomonadati</taxon>
        <taxon>Bacteroidota</taxon>
        <taxon>Bacteroidia</taxon>
        <taxon>Marinilabiliales</taxon>
        <taxon>Prolixibacteraceae</taxon>
        <taxon>Aquipluma</taxon>
    </lineage>
</organism>
<evidence type="ECO:0000313" key="1">
    <source>
        <dbReference type="EMBL" id="BBE16764.1"/>
    </source>
</evidence>
<dbReference type="Proteomes" id="UP001193389">
    <property type="component" value="Chromosome"/>
</dbReference>
<name>A0A5K7S5Z0_9BACT</name>
<dbReference type="KEGG" id="anf:AQPE_0908"/>
<protein>
    <submittedName>
        <fullName evidence="1">Uncharacterized protein</fullName>
    </submittedName>
</protein>
<evidence type="ECO:0000313" key="2">
    <source>
        <dbReference type="Proteomes" id="UP001193389"/>
    </source>
</evidence>
<keyword evidence="2" id="KW-1185">Reference proteome</keyword>
<dbReference type="EMBL" id="AP018694">
    <property type="protein sequence ID" value="BBE16764.1"/>
    <property type="molecule type" value="Genomic_DNA"/>
</dbReference>
<dbReference type="RefSeq" id="WP_318349806.1">
    <property type="nucleotide sequence ID" value="NZ_AP018694.1"/>
</dbReference>
<gene>
    <name evidence="1" type="ORF">AQPE_0908</name>
</gene>
<accession>A0A5K7S5Z0</accession>